<dbReference type="EMBL" id="MBUA01000031">
    <property type="protein sequence ID" value="MBC6493156.1"/>
    <property type="molecule type" value="Genomic_DNA"/>
</dbReference>
<dbReference type="InterPro" id="IPR001173">
    <property type="entry name" value="Glyco_trans_2-like"/>
</dbReference>
<accession>A0ABR7MDQ4</accession>
<keyword evidence="4" id="KW-1185">Reference proteome</keyword>
<dbReference type="PANTHER" id="PTHR43685:SF2">
    <property type="entry name" value="GLYCOSYLTRANSFERASE 2-LIKE DOMAIN-CONTAINING PROTEIN"/>
    <property type="match status" value="1"/>
</dbReference>
<dbReference type="InterPro" id="IPR029044">
    <property type="entry name" value="Nucleotide-diphossugar_trans"/>
</dbReference>
<dbReference type="InterPro" id="IPR050834">
    <property type="entry name" value="Glycosyltransf_2"/>
</dbReference>
<dbReference type="Gene3D" id="3.90.550.10">
    <property type="entry name" value="Spore Coat Polysaccharide Biosynthesis Protein SpsA, Chain A"/>
    <property type="match status" value="1"/>
</dbReference>
<evidence type="ECO:0000313" key="3">
    <source>
        <dbReference type="EMBL" id="MBC6493156.1"/>
    </source>
</evidence>
<keyword evidence="1" id="KW-0472">Membrane</keyword>
<reference evidence="3 4" key="1">
    <citation type="submission" date="2016-07" db="EMBL/GenBank/DDBJ databases">
        <title>Genome analysis of Flavihumibacter stibioxidans YS-17.</title>
        <authorList>
            <person name="Shi K."/>
            <person name="Han Y."/>
            <person name="Wang G."/>
        </authorList>
    </citation>
    <scope>NUCLEOTIDE SEQUENCE [LARGE SCALE GENOMIC DNA]</scope>
    <source>
        <strain evidence="3 4">YS-17</strain>
    </source>
</reference>
<organism evidence="3 4">
    <name type="scientific">Flavihumibacter stibioxidans</name>
    <dbReference type="NCBI Taxonomy" id="1834163"/>
    <lineage>
        <taxon>Bacteria</taxon>
        <taxon>Pseudomonadati</taxon>
        <taxon>Bacteroidota</taxon>
        <taxon>Chitinophagia</taxon>
        <taxon>Chitinophagales</taxon>
        <taxon>Chitinophagaceae</taxon>
        <taxon>Flavihumibacter</taxon>
    </lineage>
</organism>
<dbReference type="Pfam" id="PF00535">
    <property type="entry name" value="Glycos_transf_2"/>
    <property type="match status" value="1"/>
</dbReference>
<protein>
    <recommendedName>
        <fullName evidence="2">Glycosyltransferase 2-like domain-containing protein</fullName>
    </recommendedName>
</protein>
<dbReference type="Proteomes" id="UP000765802">
    <property type="component" value="Unassembled WGS sequence"/>
</dbReference>
<dbReference type="PANTHER" id="PTHR43685">
    <property type="entry name" value="GLYCOSYLTRANSFERASE"/>
    <property type="match status" value="1"/>
</dbReference>
<dbReference type="CDD" id="cd00761">
    <property type="entry name" value="Glyco_tranf_GTA_type"/>
    <property type="match status" value="1"/>
</dbReference>
<dbReference type="SUPFAM" id="SSF53448">
    <property type="entry name" value="Nucleotide-diphospho-sugar transferases"/>
    <property type="match status" value="1"/>
</dbReference>
<keyword evidence="1" id="KW-1133">Transmembrane helix</keyword>
<gene>
    <name evidence="3" type="ORF">BC349_19045</name>
</gene>
<proteinExistence type="predicted"/>
<evidence type="ECO:0000256" key="1">
    <source>
        <dbReference type="SAM" id="Phobius"/>
    </source>
</evidence>
<evidence type="ECO:0000313" key="4">
    <source>
        <dbReference type="Proteomes" id="UP000765802"/>
    </source>
</evidence>
<dbReference type="RefSeq" id="WP_187258474.1">
    <property type="nucleotide sequence ID" value="NZ_JBHULF010000006.1"/>
</dbReference>
<name>A0ABR7MDQ4_9BACT</name>
<evidence type="ECO:0000259" key="2">
    <source>
        <dbReference type="Pfam" id="PF00535"/>
    </source>
</evidence>
<sequence>MISVIISSYNRADYIINAIDSLYNQSISRSEYEVIVVDNNSTDNTESLCREYIATHTDANIVFLKETSQGSSFSRNAGAKAAKGELLTFIDDDAVAFPDFLEKILAFFAAHPEAGGMGGPIIPQYIPAEPDWMSYYVSSLVANFDYSDRVTEFSATRYPFEPNMTVTRKAFFDINGFDTSLPGVVGKLRIGGEGKDFFFRMKALGYRIFYDPAVKVHHVVEVKKLTPEYLYRVASGQGRGERVRVKKLGAMAYYKKVVEFIVKLGAAVVLGIWYALKGTPKKSWPVIRFRRDALKGLVQKF</sequence>
<feature type="transmembrane region" description="Helical" evidence="1">
    <location>
        <begin position="257"/>
        <end position="276"/>
    </location>
</feature>
<feature type="domain" description="Glycosyltransferase 2-like" evidence="2">
    <location>
        <begin position="3"/>
        <end position="121"/>
    </location>
</feature>
<keyword evidence="1" id="KW-0812">Transmembrane</keyword>
<comment type="caution">
    <text evidence="3">The sequence shown here is derived from an EMBL/GenBank/DDBJ whole genome shotgun (WGS) entry which is preliminary data.</text>
</comment>